<evidence type="ECO:0000313" key="3">
    <source>
        <dbReference type="Proteomes" id="UP000305067"/>
    </source>
</evidence>
<evidence type="ECO:0000256" key="1">
    <source>
        <dbReference type="SAM" id="MobiDB-lite"/>
    </source>
</evidence>
<name>A0A5C3QXI1_9AGAR</name>
<gene>
    <name evidence="2" type="ORF">BDV98DRAFT_601521</name>
</gene>
<dbReference type="Proteomes" id="UP000305067">
    <property type="component" value="Unassembled WGS sequence"/>
</dbReference>
<organism evidence="2 3">
    <name type="scientific">Pterulicium gracile</name>
    <dbReference type="NCBI Taxonomy" id="1884261"/>
    <lineage>
        <taxon>Eukaryota</taxon>
        <taxon>Fungi</taxon>
        <taxon>Dikarya</taxon>
        <taxon>Basidiomycota</taxon>
        <taxon>Agaricomycotina</taxon>
        <taxon>Agaricomycetes</taxon>
        <taxon>Agaricomycetidae</taxon>
        <taxon>Agaricales</taxon>
        <taxon>Pleurotineae</taxon>
        <taxon>Pterulaceae</taxon>
        <taxon>Pterulicium</taxon>
    </lineage>
</organism>
<sequence>MNDCPSEVWTRIFSFACTDGGQTGRSLSCVNKYIGQAARDVMFQTVEIRGLEQLRRFTSMLETSPSNASKVKHLYISTSDQQPLEPSPPPERMFEFLYGYGASQTQQLKEFDFPRHEQSSDSMSSTLIRVLSLLAPSLCSLHLTAFSRDHILLPISLPHLSDLVIHGPFPSWSVDDQSVLPFPGLHRLSLSGFSDYPMTLFSCIARLAPELRELHLGPEKPTRVLLPDLQAALGLGKGVESKSSLPRSLTDIVVHPGEMPDETKYWLIPVHRDMIDGVEDLGRHEKRVKLSKEPLTGSLMEPHHPPHPQRAC</sequence>
<dbReference type="AlphaFoldDB" id="A0A5C3QXI1"/>
<protein>
    <recommendedName>
        <fullName evidence="4">F-box domain-containing protein</fullName>
    </recommendedName>
</protein>
<evidence type="ECO:0008006" key="4">
    <source>
        <dbReference type="Google" id="ProtNLM"/>
    </source>
</evidence>
<keyword evidence="3" id="KW-1185">Reference proteome</keyword>
<dbReference type="OrthoDB" id="2748701at2759"/>
<proteinExistence type="predicted"/>
<feature type="region of interest" description="Disordered" evidence="1">
    <location>
        <begin position="291"/>
        <end position="312"/>
    </location>
</feature>
<accession>A0A5C3QXI1</accession>
<dbReference type="EMBL" id="ML178817">
    <property type="protein sequence ID" value="TFL05099.1"/>
    <property type="molecule type" value="Genomic_DNA"/>
</dbReference>
<evidence type="ECO:0000313" key="2">
    <source>
        <dbReference type="EMBL" id="TFL05099.1"/>
    </source>
</evidence>
<reference evidence="2 3" key="1">
    <citation type="journal article" date="2019" name="Nat. Ecol. Evol.">
        <title>Megaphylogeny resolves global patterns of mushroom evolution.</title>
        <authorList>
            <person name="Varga T."/>
            <person name="Krizsan K."/>
            <person name="Foldi C."/>
            <person name="Dima B."/>
            <person name="Sanchez-Garcia M."/>
            <person name="Sanchez-Ramirez S."/>
            <person name="Szollosi G.J."/>
            <person name="Szarkandi J.G."/>
            <person name="Papp V."/>
            <person name="Albert L."/>
            <person name="Andreopoulos W."/>
            <person name="Angelini C."/>
            <person name="Antonin V."/>
            <person name="Barry K.W."/>
            <person name="Bougher N.L."/>
            <person name="Buchanan P."/>
            <person name="Buyck B."/>
            <person name="Bense V."/>
            <person name="Catcheside P."/>
            <person name="Chovatia M."/>
            <person name="Cooper J."/>
            <person name="Damon W."/>
            <person name="Desjardin D."/>
            <person name="Finy P."/>
            <person name="Geml J."/>
            <person name="Haridas S."/>
            <person name="Hughes K."/>
            <person name="Justo A."/>
            <person name="Karasinski D."/>
            <person name="Kautmanova I."/>
            <person name="Kiss B."/>
            <person name="Kocsube S."/>
            <person name="Kotiranta H."/>
            <person name="LaButti K.M."/>
            <person name="Lechner B.E."/>
            <person name="Liimatainen K."/>
            <person name="Lipzen A."/>
            <person name="Lukacs Z."/>
            <person name="Mihaltcheva S."/>
            <person name="Morgado L.N."/>
            <person name="Niskanen T."/>
            <person name="Noordeloos M.E."/>
            <person name="Ohm R.A."/>
            <person name="Ortiz-Santana B."/>
            <person name="Ovrebo C."/>
            <person name="Racz N."/>
            <person name="Riley R."/>
            <person name="Savchenko A."/>
            <person name="Shiryaev A."/>
            <person name="Soop K."/>
            <person name="Spirin V."/>
            <person name="Szebenyi C."/>
            <person name="Tomsovsky M."/>
            <person name="Tulloss R.E."/>
            <person name="Uehling J."/>
            <person name="Grigoriev I.V."/>
            <person name="Vagvolgyi C."/>
            <person name="Papp T."/>
            <person name="Martin F.M."/>
            <person name="Miettinen O."/>
            <person name="Hibbett D.S."/>
            <person name="Nagy L.G."/>
        </authorList>
    </citation>
    <scope>NUCLEOTIDE SEQUENCE [LARGE SCALE GENOMIC DNA]</scope>
    <source>
        <strain evidence="2 3">CBS 309.79</strain>
    </source>
</reference>